<dbReference type="EMBL" id="ML208300">
    <property type="protein sequence ID" value="TFK71244.1"/>
    <property type="molecule type" value="Genomic_DNA"/>
</dbReference>
<sequence length="410" mass="44095">MRACRAYLSFTHLVLALPSPYPLVMDVETPFLQSDDAQKYSHLRKQPLPPPPAPFWKTRKGLAGIAILAVAIIGAVVGIVVSTEAKKSNKSDAKSGAGSTSGNGTVAALGVAAVNWPSNVLTIPSTVRLYTQKDDGFVYEATGDQSGNWDSNTTKLFQAKVGTPLAAIAPAPSQIHLYSLDTSNMLQEYVYNNGWSKGATLQPTDLTPITSLAAVTWTEPTSQQIRVYYQKSDNTIQELMYSSSTGWGTGHSFGDHAYPGTSFSGAIFKENVIDNYPSFRVYWQDTSLGLNEYAWCGSGWSNRDLQYNVAPNSGISAVAWLDGSGNSSIRVYFEDTASNFVQEVSYNGASGWVIPPGTPTNTTASLRAPISAVVWTDGGIQIRVYVQSTSNNNITELVNSGGWSAHSLGF</sequence>
<organism evidence="1 2">
    <name type="scientific">Pluteus cervinus</name>
    <dbReference type="NCBI Taxonomy" id="181527"/>
    <lineage>
        <taxon>Eukaryota</taxon>
        <taxon>Fungi</taxon>
        <taxon>Dikarya</taxon>
        <taxon>Basidiomycota</taxon>
        <taxon>Agaricomycotina</taxon>
        <taxon>Agaricomycetes</taxon>
        <taxon>Agaricomycetidae</taxon>
        <taxon>Agaricales</taxon>
        <taxon>Pluteineae</taxon>
        <taxon>Pluteaceae</taxon>
        <taxon>Pluteus</taxon>
    </lineage>
</organism>
<gene>
    <name evidence="1" type="ORF">BDN72DRAFT_837818</name>
</gene>
<proteinExistence type="predicted"/>
<protein>
    <submittedName>
        <fullName evidence="1">Uncharacterized protein</fullName>
    </submittedName>
</protein>
<name>A0ACD3AZW2_9AGAR</name>
<keyword evidence="2" id="KW-1185">Reference proteome</keyword>
<dbReference type="Proteomes" id="UP000308600">
    <property type="component" value="Unassembled WGS sequence"/>
</dbReference>
<accession>A0ACD3AZW2</accession>
<reference evidence="1 2" key="1">
    <citation type="journal article" date="2019" name="Nat. Ecol. Evol.">
        <title>Megaphylogeny resolves global patterns of mushroom evolution.</title>
        <authorList>
            <person name="Varga T."/>
            <person name="Krizsan K."/>
            <person name="Foldi C."/>
            <person name="Dima B."/>
            <person name="Sanchez-Garcia M."/>
            <person name="Sanchez-Ramirez S."/>
            <person name="Szollosi G.J."/>
            <person name="Szarkandi J.G."/>
            <person name="Papp V."/>
            <person name="Albert L."/>
            <person name="Andreopoulos W."/>
            <person name="Angelini C."/>
            <person name="Antonin V."/>
            <person name="Barry K.W."/>
            <person name="Bougher N.L."/>
            <person name="Buchanan P."/>
            <person name="Buyck B."/>
            <person name="Bense V."/>
            <person name="Catcheside P."/>
            <person name="Chovatia M."/>
            <person name="Cooper J."/>
            <person name="Damon W."/>
            <person name="Desjardin D."/>
            <person name="Finy P."/>
            <person name="Geml J."/>
            <person name="Haridas S."/>
            <person name="Hughes K."/>
            <person name="Justo A."/>
            <person name="Karasinski D."/>
            <person name="Kautmanova I."/>
            <person name="Kiss B."/>
            <person name="Kocsube S."/>
            <person name="Kotiranta H."/>
            <person name="LaButti K.M."/>
            <person name="Lechner B.E."/>
            <person name="Liimatainen K."/>
            <person name="Lipzen A."/>
            <person name="Lukacs Z."/>
            <person name="Mihaltcheva S."/>
            <person name="Morgado L.N."/>
            <person name="Niskanen T."/>
            <person name="Noordeloos M.E."/>
            <person name="Ohm R.A."/>
            <person name="Ortiz-Santana B."/>
            <person name="Ovrebo C."/>
            <person name="Racz N."/>
            <person name="Riley R."/>
            <person name="Savchenko A."/>
            <person name="Shiryaev A."/>
            <person name="Soop K."/>
            <person name="Spirin V."/>
            <person name="Szebenyi C."/>
            <person name="Tomsovsky M."/>
            <person name="Tulloss R.E."/>
            <person name="Uehling J."/>
            <person name="Grigoriev I.V."/>
            <person name="Vagvolgyi C."/>
            <person name="Papp T."/>
            <person name="Martin F.M."/>
            <person name="Miettinen O."/>
            <person name="Hibbett D.S."/>
            <person name="Nagy L.G."/>
        </authorList>
    </citation>
    <scope>NUCLEOTIDE SEQUENCE [LARGE SCALE GENOMIC DNA]</scope>
    <source>
        <strain evidence="1 2">NL-1719</strain>
    </source>
</reference>
<evidence type="ECO:0000313" key="1">
    <source>
        <dbReference type="EMBL" id="TFK71244.1"/>
    </source>
</evidence>
<evidence type="ECO:0000313" key="2">
    <source>
        <dbReference type="Proteomes" id="UP000308600"/>
    </source>
</evidence>